<gene>
    <name evidence="2" type="ORF">AN218_06400</name>
</gene>
<feature type="transmembrane region" description="Helical" evidence="1">
    <location>
        <begin position="39"/>
        <end position="59"/>
    </location>
</feature>
<reference evidence="2 3" key="1">
    <citation type="journal article" date="2016" name="Front. Microbiol.">
        <title>Comparative Genomics Analysis of Streptomyces Species Reveals Their Adaptation to the Marine Environment and Their Diversity at the Genomic Level.</title>
        <authorList>
            <person name="Tian X."/>
            <person name="Zhang Z."/>
            <person name="Yang T."/>
            <person name="Chen M."/>
            <person name="Li J."/>
            <person name="Chen F."/>
            <person name="Yang J."/>
            <person name="Li W."/>
            <person name="Zhang B."/>
            <person name="Zhang Z."/>
            <person name="Wu J."/>
            <person name="Zhang C."/>
            <person name="Long L."/>
            <person name="Xiao J."/>
        </authorList>
    </citation>
    <scope>NUCLEOTIDE SEQUENCE [LARGE SCALE GENOMIC DNA]</scope>
    <source>
        <strain evidence="2 3">SCSIO 10429</strain>
    </source>
</reference>
<comment type="caution">
    <text evidence="2">The sequence shown here is derived from an EMBL/GenBank/DDBJ whole genome shotgun (WGS) entry which is preliminary data.</text>
</comment>
<name>A0A1E7L9D1_9ACTN</name>
<dbReference type="EMBL" id="LJGW01000111">
    <property type="protein sequence ID" value="OEV12835.1"/>
    <property type="molecule type" value="Genomic_DNA"/>
</dbReference>
<dbReference type="InterPro" id="IPR025058">
    <property type="entry name" value="DUF3995"/>
</dbReference>
<feature type="transmembrane region" description="Helical" evidence="1">
    <location>
        <begin position="160"/>
        <end position="187"/>
    </location>
</feature>
<keyword evidence="1" id="KW-1133">Transmembrane helix</keyword>
<feature type="transmembrane region" description="Helical" evidence="1">
    <location>
        <begin position="71"/>
        <end position="91"/>
    </location>
</feature>
<proteinExistence type="predicted"/>
<sequence>MYVAFAFTLVFMLLHLYWAVGGTWGLPLMETRNRSAVQAANWVVCAVELIGAFFILALNHPVGRRVPAWTLLVPLWIAAVVCLSHGVYGFVTKGLYLSGWHGAVDFPSVPGVSAATAAGRHQLSAIQDLVVFEPCFVLQGALVALAAWQFVRTSARRRIWLTSVIVGTVLIAAFGTLLSLGGMHIAVY</sequence>
<evidence type="ECO:0008006" key="4">
    <source>
        <dbReference type="Google" id="ProtNLM"/>
    </source>
</evidence>
<accession>A0A1E7L9D1</accession>
<dbReference type="Pfam" id="PF13160">
    <property type="entry name" value="DUF3995"/>
    <property type="match status" value="1"/>
</dbReference>
<evidence type="ECO:0000256" key="1">
    <source>
        <dbReference type="SAM" id="Phobius"/>
    </source>
</evidence>
<keyword evidence="3" id="KW-1185">Reference proteome</keyword>
<dbReference type="Proteomes" id="UP000176005">
    <property type="component" value="Unassembled WGS sequence"/>
</dbReference>
<keyword evidence="1" id="KW-0812">Transmembrane</keyword>
<keyword evidence="1" id="KW-0472">Membrane</keyword>
<feature type="transmembrane region" description="Helical" evidence="1">
    <location>
        <begin position="129"/>
        <end position="148"/>
    </location>
</feature>
<dbReference type="AlphaFoldDB" id="A0A1E7L9D1"/>
<evidence type="ECO:0000313" key="2">
    <source>
        <dbReference type="EMBL" id="OEV12835.1"/>
    </source>
</evidence>
<organism evidence="2 3">
    <name type="scientific">Streptomyces nanshensis</name>
    <dbReference type="NCBI Taxonomy" id="518642"/>
    <lineage>
        <taxon>Bacteria</taxon>
        <taxon>Bacillati</taxon>
        <taxon>Actinomycetota</taxon>
        <taxon>Actinomycetes</taxon>
        <taxon>Kitasatosporales</taxon>
        <taxon>Streptomycetaceae</taxon>
        <taxon>Streptomyces</taxon>
    </lineage>
</organism>
<evidence type="ECO:0000313" key="3">
    <source>
        <dbReference type="Proteomes" id="UP000176005"/>
    </source>
</evidence>
<protein>
    <recommendedName>
        <fullName evidence="4">DUF3995 domain-containing protein</fullName>
    </recommendedName>
</protein>